<dbReference type="RefSeq" id="WP_075057902.1">
    <property type="nucleotide sequence ID" value="NZ_CP012357.1"/>
</dbReference>
<name>A0A0K1W0H6_9MOLU</name>
<keyword evidence="1" id="KW-0812">Transmembrane</keyword>
<dbReference type="EMBL" id="CP012357">
    <property type="protein sequence ID" value="AKX33805.1"/>
    <property type="molecule type" value="Genomic_DNA"/>
</dbReference>
<dbReference type="Proteomes" id="UP000067476">
    <property type="component" value="Chromosome"/>
</dbReference>
<accession>A0A0K1W0H6</accession>
<dbReference type="OrthoDB" id="390320at2"/>
<evidence type="ECO:0000313" key="2">
    <source>
        <dbReference type="EMBL" id="AKX33805.1"/>
    </source>
</evidence>
<protein>
    <submittedName>
        <fullName evidence="2">Uncharacterized protein</fullName>
    </submittedName>
</protein>
<dbReference type="PATRIC" id="fig|216942.3.peg.139"/>
<sequence length="140" mass="16515">MKTKKRFVKIFFSLLIVFFIVSTFSTFIYFLLTNNKNEVKATPEVTNPNNKPEPKKDFASNNLEISFNIDQNIYILKYHDGAVSFEMDNFKYFFLQKFNKLGPKSQNINLKFSIDDKKNIKNVNVFYTAGETLYSWLFTL</sequence>
<keyword evidence="1" id="KW-0472">Membrane</keyword>
<evidence type="ECO:0000256" key="1">
    <source>
        <dbReference type="SAM" id="Phobius"/>
    </source>
</evidence>
<organism evidence="2 3">
    <name type="scientific">Spiroplasma litorale</name>
    <dbReference type="NCBI Taxonomy" id="216942"/>
    <lineage>
        <taxon>Bacteria</taxon>
        <taxon>Bacillati</taxon>
        <taxon>Mycoplasmatota</taxon>
        <taxon>Mollicutes</taxon>
        <taxon>Entomoplasmatales</taxon>
        <taxon>Spiroplasmataceae</taxon>
        <taxon>Spiroplasma</taxon>
    </lineage>
</organism>
<dbReference type="KEGG" id="sll:SLITO_v1c01390"/>
<reference evidence="2 3" key="1">
    <citation type="journal article" date="2015" name="Genome Announc.">
        <title>Complete Genome Sequence of Spiroplasma litorale TN-1T (DSM 21781), a Bacterium Isolated from a Green-Eyed Horsefly (Tabanus nigrovittatus).</title>
        <authorList>
            <person name="Lo W.S."/>
            <person name="Lai Y.C."/>
            <person name="Lien Y.W."/>
            <person name="Wang T.H."/>
            <person name="Kuo C.H."/>
        </authorList>
    </citation>
    <scope>NUCLEOTIDE SEQUENCE [LARGE SCALE GENOMIC DNA]</scope>
    <source>
        <strain evidence="2 3">TN-1</strain>
    </source>
</reference>
<dbReference type="STRING" id="216942.SLITO_v1c01390"/>
<gene>
    <name evidence="2" type="ORF">SLITO_v1c01390</name>
</gene>
<evidence type="ECO:0000313" key="3">
    <source>
        <dbReference type="Proteomes" id="UP000067476"/>
    </source>
</evidence>
<dbReference type="AlphaFoldDB" id="A0A0K1W0H6"/>
<keyword evidence="3" id="KW-1185">Reference proteome</keyword>
<proteinExistence type="predicted"/>
<feature type="transmembrane region" description="Helical" evidence="1">
    <location>
        <begin position="12"/>
        <end position="32"/>
    </location>
</feature>
<keyword evidence="1" id="KW-1133">Transmembrane helix</keyword>